<proteinExistence type="predicted"/>
<name>A0ABQ6MFH5_9STRA</name>
<gene>
    <name evidence="2" type="ORF">TeGR_g4630</name>
</gene>
<evidence type="ECO:0000313" key="2">
    <source>
        <dbReference type="EMBL" id="GMI25309.1"/>
    </source>
</evidence>
<protein>
    <submittedName>
        <fullName evidence="2">Uncharacterized protein</fullName>
    </submittedName>
</protein>
<keyword evidence="3" id="KW-1185">Reference proteome</keyword>
<dbReference type="EMBL" id="BRYB01001415">
    <property type="protein sequence ID" value="GMI25309.1"/>
    <property type="molecule type" value="Genomic_DNA"/>
</dbReference>
<evidence type="ECO:0000256" key="1">
    <source>
        <dbReference type="SAM" id="Coils"/>
    </source>
</evidence>
<evidence type="ECO:0000313" key="3">
    <source>
        <dbReference type="Proteomes" id="UP001165060"/>
    </source>
</evidence>
<keyword evidence="1" id="KW-0175">Coiled coil</keyword>
<dbReference type="Proteomes" id="UP001165060">
    <property type="component" value="Unassembled WGS sequence"/>
</dbReference>
<comment type="caution">
    <text evidence="2">The sequence shown here is derived from an EMBL/GenBank/DDBJ whole genome shotgun (WGS) entry which is preliminary data.</text>
</comment>
<feature type="coiled-coil region" evidence="1">
    <location>
        <begin position="29"/>
        <end position="70"/>
    </location>
</feature>
<feature type="non-terminal residue" evidence="2">
    <location>
        <position position="126"/>
    </location>
</feature>
<reference evidence="2 3" key="1">
    <citation type="journal article" date="2023" name="Commun. Biol.">
        <title>Genome analysis of Parmales, the sister group of diatoms, reveals the evolutionary specialization of diatoms from phago-mixotrophs to photoautotrophs.</title>
        <authorList>
            <person name="Ban H."/>
            <person name="Sato S."/>
            <person name="Yoshikawa S."/>
            <person name="Yamada K."/>
            <person name="Nakamura Y."/>
            <person name="Ichinomiya M."/>
            <person name="Sato N."/>
            <person name="Blanc-Mathieu R."/>
            <person name="Endo H."/>
            <person name="Kuwata A."/>
            <person name="Ogata H."/>
        </authorList>
    </citation>
    <scope>NUCLEOTIDE SEQUENCE [LARGE SCALE GENOMIC DNA]</scope>
</reference>
<sequence length="126" mass="13668">MLASLLQTAESLRSSGLAPAAISTLRPLLASCTEDIARKSRAADELDEEGEDFEERLHELSTDLEELAKVRAVAAYQLSLLLLQLADPPAVSEAHSLLCRLGFRLSLRARALSFDLGHFSSPRAPP</sequence>
<organism evidence="2 3">
    <name type="scientific">Tetraparma gracilis</name>
    <dbReference type="NCBI Taxonomy" id="2962635"/>
    <lineage>
        <taxon>Eukaryota</taxon>
        <taxon>Sar</taxon>
        <taxon>Stramenopiles</taxon>
        <taxon>Ochrophyta</taxon>
        <taxon>Bolidophyceae</taxon>
        <taxon>Parmales</taxon>
        <taxon>Triparmaceae</taxon>
        <taxon>Tetraparma</taxon>
    </lineage>
</organism>
<accession>A0ABQ6MFH5</accession>